<dbReference type="EMBL" id="VUJU01015161">
    <property type="protein sequence ID" value="KAF0696466.1"/>
    <property type="molecule type" value="Genomic_DNA"/>
</dbReference>
<feature type="non-terminal residue" evidence="1">
    <location>
        <position position="77"/>
    </location>
</feature>
<dbReference type="AlphaFoldDB" id="A0A6G0VML5"/>
<protein>
    <submittedName>
        <fullName evidence="1">Protein ALP1-like</fullName>
    </submittedName>
</protein>
<sequence>IAQQFKSRANIPNCLGAVDGKHILCDSNYLLTYVDIGAYDLPGPEIISMDGNRLSYVFIGDEAFGLNEHMLRPYRGR</sequence>
<gene>
    <name evidence="1" type="ORF">FWK35_00029124</name>
</gene>
<keyword evidence="2" id="KW-1185">Reference proteome</keyword>
<comment type="caution">
    <text evidence="1">The sequence shown here is derived from an EMBL/GenBank/DDBJ whole genome shotgun (WGS) entry which is preliminary data.</text>
</comment>
<evidence type="ECO:0000313" key="2">
    <source>
        <dbReference type="Proteomes" id="UP000478052"/>
    </source>
</evidence>
<dbReference type="Proteomes" id="UP000478052">
    <property type="component" value="Unassembled WGS sequence"/>
</dbReference>
<dbReference type="OrthoDB" id="6627079at2759"/>
<organism evidence="1 2">
    <name type="scientific">Aphis craccivora</name>
    <name type="common">Cowpea aphid</name>
    <dbReference type="NCBI Taxonomy" id="307492"/>
    <lineage>
        <taxon>Eukaryota</taxon>
        <taxon>Metazoa</taxon>
        <taxon>Ecdysozoa</taxon>
        <taxon>Arthropoda</taxon>
        <taxon>Hexapoda</taxon>
        <taxon>Insecta</taxon>
        <taxon>Pterygota</taxon>
        <taxon>Neoptera</taxon>
        <taxon>Paraneoptera</taxon>
        <taxon>Hemiptera</taxon>
        <taxon>Sternorrhyncha</taxon>
        <taxon>Aphidomorpha</taxon>
        <taxon>Aphidoidea</taxon>
        <taxon>Aphididae</taxon>
        <taxon>Aphidini</taxon>
        <taxon>Aphis</taxon>
        <taxon>Aphis</taxon>
    </lineage>
</organism>
<reference evidence="1 2" key="1">
    <citation type="submission" date="2019-08" db="EMBL/GenBank/DDBJ databases">
        <title>Whole genome of Aphis craccivora.</title>
        <authorList>
            <person name="Voronova N.V."/>
            <person name="Shulinski R.S."/>
            <person name="Bandarenka Y.V."/>
            <person name="Zhorov D.G."/>
            <person name="Warner D."/>
        </authorList>
    </citation>
    <scope>NUCLEOTIDE SEQUENCE [LARGE SCALE GENOMIC DNA]</scope>
    <source>
        <strain evidence="1">180601</strain>
        <tissue evidence="1">Whole Body</tissue>
    </source>
</reference>
<name>A0A6G0VML5_APHCR</name>
<evidence type="ECO:0000313" key="1">
    <source>
        <dbReference type="EMBL" id="KAF0696466.1"/>
    </source>
</evidence>
<proteinExistence type="predicted"/>
<accession>A0A6G0VML5</accession>
<feature type="non-terminal residue" evidence="1">
    <location>
        <position position="1"/>
    </location>
</feature>